<dbReference type="STRING" id="4999.A0A1Y1UQG2"/>
<dbReference type="Gene3D" id="2.30.29.30">
    <property type="entry name" value="Pleckstrin-homology domain (PH domain)/Phosphotyrosine-binding domain (PTB)"/>
    <property type="match status" value="2"/>
</dbReference>
<feature type="region of interest" description="Disordered" evidence="1">
    <location>
        <begin position="588"/>
        <end position="631"/>
    </location>
</feature>
<dbReference type="InterPro" id="IPR001849">
    <property type="entry name" value="PH_domain"/>
</dbReference>
<dbReference type="PANTHER" id="PTHR14336">
    <property type="entry name" value="TANDEM PH DOMAIN CONTAINING PROTEIN"/>
    <property type="match status" value="1"/>
</dbReference>
<evidence type="ECO:0000313" key="3">
    <source>
        <dbReference type="EMBL" id="ORX40273.1"/>
    </source>
</evidence>
<feature type="compositionally biased region" description="Gly residues" evidence="1">
    <location>
        <begin position="36"/>
        <end position="45"/>
    </location>
</feature>
<evidence type="ECO:0000259" key="2">
    <source>
        <dbReference type="PROSITE" id="PS50003"/>
    </source>
</evidence>
<feature type="compositionally biased region" description="Low complexity" evidence="1">
    <location>
        <begin position="1"/>
        <end position="18"/>
    </location>
</feature>
<feature type="region of interest" description="Disordered" evidence="1">
    <location>
        <begin position="548"/>
        <end position="567"/>
    </location>
</feature>
<reference evidence="3 4" key="1">
    <citation type="submission" date="2017-03" db="EMBL/GenBank/DDBJ databases">
        <title>Widespread Adenine N6-methylation of Active Genes in Fungi.</title>
        <authorList>
            <consortium name="DOE Joint Genome Institute"/>
            <person name="Mondo S.J."/>
            <person name="Dannebaum R.O."/>
            <person name="Kuo R.C."/>
            <person name="Louie K.B."/>
            <person name="Bewick A.J."/>
            <person name="Labutti K."/>
            <person name="Haridas S."/>
            <person name="Kuo A."/>
            <person name="Salamov A."/>
            <person name="Ahrendt S.R."/>
            <person name="Lau R."/>
            <person name="Bowen B.P."/>
            <person name="Lipzen A."/>
            <person name="Sullivan W."/>
            <person name="Andreopoulos W.B."/>
            <person name="Clum A."/>
            <person name="Lindquist E."/>
            <person name="Daum C."/>
            <person name="Northen T.R."/>
            <person name="Ramamoorthy G."/>
            <person name="Schmitz R.J."/>
            <person name="Gryganskyi A."/>
            <person name="Culley D."/>
            <person name="Magnuson J."/>
            <person name="James T.Y."/>
            <person name="O'Malley M.A."/>
            <person name="Stajich J.E."/>
            <person name="Spatafora J.W."/>
            <person name="Visel A."/>
            <person name="Grigoriev I.V."/>
        </authorList>
    </citation>
    <scope>NUCLEOTIDE SEQUENCE [LARGE SCALE GENOMIC DNA]</scope>
    <source>
        <strain evidence="3 4">NRRL Y-17943</strain>
    </source>
</reference>
<comment type="caution">
    <text evidence="3">The sequence shown here is derived from an EMBL/GenBank/DDBJ whole genome shotgun (WGS) entry which is preliminary data.</text>
</comment>
<dbReference type="EMBL" id="NBSH01000002">
    <property type="protein sequence ID" value="ORX40273.1"/>
    <property type="molecule type" value="Genomic_DNA"/>
</dbReference>
<feature type="compositionally biased region" description="Polar residues" evidence="1">
    <location>
        <begin position="237"/>
        <end position="250"/>
    </location>
</feature>
<feature type="compositionally biased region" description="Acidic residues" evidence="1">
    <location>
        <begin position="49"/>
        <end position="77"/>
    </location>
</feature>
<feature type="compositionally biased region" description="Polar residues" evidence="1">
    <location>
        <begin position="348"/>
        <end position="358"/>
    </location>
</feature>
<protein>
    <recommendedName>
        <fullName evidence="2">PH domain-containing protein</fullName>
    </recommendedName>
</protein>
<dbReference type="SMART" id="SM00233">
    <property type="entry name" value="PH"/>
    <property type="match status" value="2"/>
</dbReference>
<dbReference type="AlphaFoldDB" id="A0A1Y1UQG2"/>
<feature type="compositionally biased region" description="Basic and acidic residues" evidence="1">
    <location>
        <begin position="492"/>
        <end position="508"/>
    </location>
</feature>
<feature type="domain" description="PH" evidence="2">
    <location>
        <begin position="93"/>
        <end position="188"/>
    </location>
</feature>
<dbReference type="OrthoDB" id="2157866at2759"/>
<evidence type="ECO:0000256" key="1">
    <source>
        <dbReference type="SAM" id="MobiDB-lite"/>
    </source>
</evidence>
<feature type="compositionally biased region" description="Basic and acidic residues" evidence="1">
    <location>
        <begin position="189"/>
        <end position="200"/>
    </location>
</feature>
<dbReference type="RefSeq" id="XP_021874058.1">
    <property type="nucleotide sequence ID" value="XM_022014885.1"/>
</dbReference>
<dbReference type="Proteomes" id="UP000193218">
    <property type="component" value="Unassembled WGS sequence"/>
</dbReference>
<feature type="region of interest" description="Disordered" evidence="1">
    <location>
        <begin position="348"/>
        <end position="376"/>
    </location>
</feature>
<organism evidence="3 4">
    <name type="scientific">Kockovaella imperatae</name>
    <dbReference type="NCBI Taxonomy" id="4999"/>
    <lineage>
        <taxon>Eukaryota</taxon>
        <taxon>Fungi</taxon>
        <taxon>Dikarya</taxon>
        <taxon>Basidiomycota</taxon>
        <taxon>Agaricomycotina</taxon>
        <taxon>Tremellomycetes</taxon>
        <taxon>Tremellales</taxon>
        <taxon>Cuniculitremaceae</taxon>
        <taxon>Kockovaella</taxon>
    </lineage>
</organism>
<feature type="compositionally biased region" description="Polar residues" evidence="1">
    <location>
        <begin position="367"/>
        <end position="376"/>
    </location>
</feature>
<feature type="region of interest" description="Disordered" evidence="1">
    <location>
        <begin position="297"/>
        <end position="330"/>
    </location>
</feature>
<name>A0A1Y1UQG2_9TREE</name>
<feature type="compositionally biased region" description="Basic and acidic residues" evidence="1">
    <location>
        <begin position="78"/>
        <end position="89"/>
    </location>
</feature>
<dbReference type="FunFam" id="2.30.29.30:FF:000286">
    <property type="entry name" value="PH-protein kinase domain containing protein"/>
    <property type="match status" value="1"/>
</dbReference>
<dbReference type="SUPFAM" id="SSF50729">
    <property type="entry name" value="PH domain-like"/>
    <property type="match status" value="2"/>
</dbReference>
<dbReference type="PROSITE" id="PS50003">
    <property type="entry name" value="PH_DOMAIN"/>
    <property type="match status" value="2"/>
</dbReference>
<dbReference type="InterPro" id="IPR011993">
    <property type="entry name" value="PH-like_dom_sf"/>
</dbReference>
<dbReference type="Pfam" id="PF00169">
    <property type="entry name" value="PH"/>
    <property type="match status" value="2"/>
</dbReference>
<feature type="region of interest" description="Disordered" evidence="1">
    <location>
        <begin position="455"/>
        <end position="508"/>
    </location>
</feature>
<gene>
    <name evidence="3" type="ORF">BD324DRAFT_617135</name>
</gene>
<sequence length="660" mass="71469">MTSPTLPSSPLMTPAPSSGLSSIAERERKSRAASGSGVGGIGSAGFSGEEMDTTELEDVEEEEGGDEEGEGEESDGVDEAKGGELQRGMEGERMVKSGFLYKKQERRKAWKKKWFVLRTGKLAYYKDEKEYSLRRVIDLKTVQTVAPVTVKKHPFTFGIVTPKRTFFAKALSQDEMDDWVRTINNARRRLSEREEEDKSRKVSAATSNLVASGSLPRQDRRASVDDQGTYPAMTPGGSMTTSPITMTGGNYLSQAGSPIASSSTSPAVSKPMNIPIQSGEYNLTSQVARLNLSGSVSPTISMAPRLPSQRVVSGASTRRDPSASSYGSSAAAPQDYFGPAIVNNALSNSGTTWSQPAPSSDEESFSDHPQSLAGTSLSAQPSLTLNMGHVAPVDPKKIILQAYLMKRSKGRGRKVWRKRWFYLTSQGLTYTKSHMDSRPLRFIPLSTVLDALEVNPDDDQDLSDESDSDAGDAGYVSPVLSRQFTGSRRSRRPDDTARPDKPGMGENEHLFRLITAKRTFVLCAPSEEDEIKWLAAFRALLNREREKNRFSATGSPLSSPALDTGPGRFAMAQQQYQKGPSVALYPPTPSTTSTVQLRSPSVSEGTNSLPVTATSQGPPVSSSSASYTNPGMRARSATYIAKGAVADVTRRFHPEKEGQA</sequence>
<evidence type="ECO:0000313" key="4">
    <source>
        <dbReference type="Proteomes" id="UP000193218"/>
    </source>
</evidence>
<dbReference type="GeneID" id="33556693"/>
<accession>A0A1Y1UQG2</accession>
<feature type="compositionally biased region" description="Polar residues" evidence="1">
    <location>
        <begin position="590"/>
        <end position="620"/>
    </location>
</feature>
<dbReference type="InterPro" id="IPR051707">
    <property type="entry name" value="PI-Interact_SigTrans_Reg"/>
</dbReference>
<feature type="compositionally biased region" description="Acidic residues" evidence="1">
    <location>
        <begin position="455"/>
        <end position="470"/>
    </location>
</feature>
<dbReference type="InParanoid" id="A0A1Y1UQG2"/>
<feature type="region of interest" description="Disordered" evidence="1">
    <location>
        <begin position="1"/>
        <end position="89"/>
    </location>
</feature>
<proteinExistence type="predicted"/>
<keyword evidence="4" id="KW-1185">Reference proteome</keyword>
<feature type="region of interest" description="Disordered" evidence="1">
    <location>
        <begin position="189"/>
        <end position="250"/>
    </location>
</feature>
<feature type="domain" description="PH" evidence="2">
    <location>
        <begin position="397"/>
        <end position="542"/>
    </location>
</feature>